<evidence type="ECO:0000313" key="2">
    <source>
        <dbReference type="EMBL" id="GHD45758.1"/>
    </source>
</evidence>
<keyword evidence="3" id="KW-1185">Reference proteome</keyword>
<dbReference type="Proteomes" id="UP000630353">
    <property type="component" value="Unassembled WGS sequence"/>
</dbReference>
<evidence type="ECO:0000256" key="1">
    <source>
        <dbReference type="SAM" id="MobiDB-lite"/>
    </source>
</evidence>
<dbReference type="InterPro" id="IPR021736">
    <property type="entry name" value="DUF3305"/>
</dbReference>
<dbReference type="Pfam" id="PF11749">
    <property type="entry name" value="DUF3305"/>
    <property type="match status" value="1"/>
</dbReference>
<proteinExistence type="predicted"/>
<reference evidence="2" key="2">
    <citation type="submission" date="2020-09" db="EMBL/GenBank/DDBJ databases">
        <authorList>
            <person name="Sun Q."/>
            <person name="Kim S."/>
        </authorList>
    </citation>
    <scope>NUCLEOTIDE SEQUENCE</scope>
    <source>
        <strain evidence="2">KCTC 42651</strain>
    </source>
</reference>
<feature type="compositionally biased region" description="Basic and acidic residues" evidence="1">
    <location>
        <begin position="153"/>
        <end position="165"/>
    </location>
</feature>
<name>A0A918XQU7_9PROT</name>
<comment type="caution">
    <text evidence="2">The sequence shown here is derived from an EMBL/GenBank/DDBJ whole genome shotgun (WGS) entry which is preliminary data.</text>
</comment>
<dbReference type="EMBL" id="BMZS01000003">
    <property type="protein sequence ID" value="GHD45758.1"/>
    <property type="molecule type" value="Genomic_DNA"/>
</dbReference>
<organism evidence="2 3">
    <name type="scientific">Thalassobaculum fulvum</name>
    <dbReference type="NCBI Taxonomy" id="1633335"/>
    <lineage>
        <taxon>Bacteria</taxon>
        <taxon>Pseudomonadati</taxon>
        <taxon>Pseudomonadota</taxon>
        <taxon>Alphaproteobacteria</taxon>
        <taxon>Rhodospirillales</taxon>
        <taxon>Thalassobaculaceae</taxon>
        <taxon>Thalassobaculum</taxon>
    </lineage>
</organism>
<protein>
    <submittedName>
        <fullName evidence="2">Molybdopterin-guanine dinucleotide biosynthesis protein A</fullName>
    </submittedName>
</protein>
<evidence type="ECO:0000313" key="3">
    <source>
        <dbReference type="Proteomes" id="UP000630353"/>
    </source>
</evidence>
<dbReference type="RefSeq" id="WP_189988256.1">
    <property type="nucleotide sequence ID" value="NZ_BMZS01000003.1"/>
</dbReference>
<dbReference type="AlphaFoldDB" id="A0A918XQU7"/>
<accession>A0A918XQU7</accession>
<reference evidence="2" key="1">
    <citation type="journal article" date="2014" name="Int. J. Syst. Evol. Microbiol.">
        <title>Complete genome sequence of Corynebacterium casei LMG S-19264T (=DSM 44701T), isolated from a smear-ripened cheese.</title>
        <authorList>
            <consortium name="US DOE Joint Genome Institute (JGI-PGF)"/>
            <person name="Walter F."/>
            <person name="Albersmeier A."/>
            <person name="Kalinowski J."/>
            <person name="Ruckert C."/>
        </authorList>
    </citation>
    <scope>NUCLEOTIDE SEQUENCE</scope>
    <source>
        <strain evidence="2">KCTC 42651</strain>
    </source>
</reference>
<sequence length="179" mass="20737">MPVGIIVQKRRINHPWQEWTWEPVGVLPWAEEGVRWRLLTEEPDRIRYHAATMTVHLYRSDTEAYVANLDTGAPAIYVGISEGDPAAGEWEFEPSFVSLSPYEAQDRTDSAEELIERLEVPPAMLEWLEAFVAKHHEEEAFVKRRRDRIDVEQVEDGKGDPRIRQTSDVYRAPTGRGRR</sequence>
<gene>
    <name evidence="2" type="ORF">GCM10017083_14180</name>
</gene>
<feature type="region of interest" description="Disordered" evidence="1">
    <location>
        <begin position="153"/>
        <end position="179"/>
    </location>
</feature>